<dbReference type="InterPro" id="IPR036737">
    <property type="entry name" value="OmpA-like_sf"/>
</dbReference>
<dbReference type="Gene3D" id="3.30.1330.60">
    <property type="entry name" value="OmpA-like domain"/>
    <property type="match status" value="1"/>
</dbReference>
<keyword evidence="3 6" id="KW-0472">Membrane</keyword>
<dbReference type="InterPro" id="IPR014169">
    <property type="entry name" value="Pal_lipo_C"/>
</dbReference>
<name>A0A956M089_UNCEI</name>
<dbReference type="EMBL" id="JAGQHR010000424">
    <property type="protein sequence ID" value="MCA9728588.1"/>
    <property type="molecule type" value="Genomic_DNA"/>
</dbReference>
<dbReference type="NCBIfam" id="TIGR02802">
    <property type="entry name" value="Pal_lipo"/>
    <property type="match status" value="1"/>
</dbReference>
<evidence type="ECO:0000256" key="7">
    <source>
        <dbReference type="SAM" id="MobiDB-lite"/>
    </source>
</evidence>
<dbReference type="GO" id="GO:0009279">
    <property type="term" value="C:cell outer membrane"/>
    <property type="evidence" value="ECO:0007669"/>
    <property type="project" value="UniProtKB-SubCell"/>
</dbReference>
<evidence type="ECO:0000256" key="1">
    <source>
        <dbReference type="ARBA" id="ARBA00004442"/>
    </source>
</evidence>
<dbReference type="PRINTS" id="PR01021">
    <property type="entry name" value="OMPADOMAIN"/>
</dbReference>
<evidence type="ECO:0000256" key="5">
    <source>
        <dbReference type="ARBA" id="ARBA00023306"/>
    </source>
</evidence>
<dbReference type="AlphaFoldDB" id="A0A956M089"/>
<gene>
    <name evidence="9" type="primary">pal</name>
    <name evidence="9" type="ORF">KC729_12945</name>
</gene>
<evidence type="ECO:0000259" key="8">
    <source>
        <dbReference type="PROSITE" id="PS51123"/>
    </source>
</evidence>
<evidence type="ECO:0000256" key="6">
    <source>
        <dbReference type="PROSITE-ProRule" id="PRU00473"/>
    </source>
</evidence>
<accession>A0A956M089</accession>
<comment type="subcellular location">
    <subcellularLocation>
        <location evidence="1">Cell outer membrane</location>
    </subcellularLocation>
</comment>
<feature type="compositionally biased region" description="Polar residues" evidence="7">
    <location>
        <begin position="16"/>
        <end position="25"/>
    </location>
</feature>
<dbReference type="InterPro" id="IPR006665">
    <property type="entry name" value="OmpA-like"/>
</dbReference>
<keyword evidence="9" id="KW-0449">Lipoprotein</keyword>
<dbReference type="SUPFAM" id="SSF103088">
    <property type="entry name" value="OmpA-like"/>
    <property type="match status" value="1"/>
</dbReference>
<keyword evidence="4" id="KW-0998">Cell outer membrane</keyword>
<dbReference type="GO" id="GO:0051301">
    <property type="term" value="P:cell division"/>
    <property type="evidence" value="ECO:0007669"/>
    <property type="project" value="UniProtKB-KW"/>
</dbReference>
<dbReference type="InterPro" id="IPR006664">
    <property type="entry name" value="OMP_bac"/>
</dbReference>
<comment type="caution">
    <text evidence="9">The sequence shown here is derived from an EMBL/GenBank/DDBJ whole genome shotgun (WGS) entry which is preliminary data.</text>
</comment>
<dbReference type="CDD" id="cd07185">
    <property type="entry name" value="OmpA_C-like"/>
    <property type="match status" value="1"/>
</dbReference>
<keyword evidence="5" id="KW-0131">Cell cycle</keyword>
<keyword evidence="2" id="KW-0132">Cell division</keyword>
<evidence type="ECO:0000313" key="10">
    <source>
        <dbReference type="Proteomes" id="UP000697710"/>
    </source>
</evidence>
<protein>
    <submittedName>
        <fullName evidence="9">Peptidoglycan-associated lipoprotein Pal</fullName>
    </submittedName>
</protein>
<feature type="domain" description="OmpA-like" evidence="8">
    <location>
        <begin position="22"/>
        <end position="134"/>
    </location>
</feature>
<organism evidence="9 10">
    <name type="scientific">Eiseniibacteriota bacterium</name>
    <dbReference type="NCBI Taxonomy" id="2212470"/>
    <lineage>
        <taxon>Bacteria</taxon>
        <taxon>Candidatus Eiseniibacteriota</taxon>
    </lineage>
</organism>
<dbReference type="PANTHER" id="PTHR30329:SF21">
    <property type="entry name" value="LIPOPROTEIN YIAD-RELATED"/>
    <property type="match status" value="1"/>
</dbReference>
<dbReference type="InterPro" id="IPR050330">
    <property type="entry name" value="Bact_OuterMem_StrucFunc"/>
</dbReference>
<reference evidence="9" key="1">
    <citation type="submission" date="2020-04" db="EMBL/GenBank/DDBJ databases">
        <authorList>
            <person name="Zhang T."/>
        </authorList>
    </citation>
    <scope>NUCLEOTIDE SEQUENCE</scope>
    <source>
        <strain evidence="9">HKST-UBA01</strain>
    </source>
</reference>
<proteinExistence type="predicted"/>
<dbReference type="Pfam" id="PF00691">
    <property type="entry name" value="OmpA"/>
    <property type="match status" value="1"/>
</dbReference>
<evidence type="ECO:0000313" key="9">
    <source>
        <dbReference type="EMBL" id="MCA9728588.1"/>
    </source>
</evidence>
<evidence type="ECO:0000256" key="4">
    <source>
        <dbReference type="ARBA" id="ARBA00023237"/>
    </source>
</evidence>
<feature type="region of interest" description="Disordered" evidence="7">
    <location>
        <begin position="1"/>
        <end position="25"/>
    </location>
</feature>
<dbReference type="PANTHER" id="PTHR30329">
    <property type="entry name" value="STATOR ELEMENT OF FLAGELLAR MOTOR COMPLEX"/>
    <property type="match status" value="1"/>
</dbReference>
<reference evidence="9" key="2">
    <citation type="journal article" date="2021" name="Microbiome">
        <title>Successional dynamics and alternative stable states in a saline activated sludge microbial community over 9 years.</title>
        <authorList>
            <person name="Wang Y."/>
            <person name="Ye J."/>
            <person name="Ju F."/>
            <person name="Liu L."/>
            <person name="Boyd J.A."/>
            <person name="Deng Y."/>
            <person name="Parks D.H."/>
            <person name="Jiang X."/>
            <person name="Yin X."/>
            <person name="Woodcroft B.J."/>
            <person name="Tyson G.W."/>
            <person name="Hugenholtz P."/>
            <person name="Polz M.F."/>
            <person name="Zhang T."/>
        </authorList>
    </citation>
    <scope>NUCLEOTIDE SEQUENCE</scope>
    <source>
        <strain evidence="9">HKST-UBA01</strain>
    </source>
</reference>
<dbReference type="Proteomes" id="UP000697710">
    <property type="component" value="Unassembled WGS sequence"/>
</dbReference>
<evidence type="ECO:0000256" key="2">
    <source>
        <dbReference type="ARBA" id="ARBA00022618"/>
    </source>
</evidence>
<evidence type="ECO:0000256" key="3">
    <source>
        <dbReference type="ARBA" id="ARBA00023136"/>
    </source>
</evidence>
<dbReference type="PROSITE" id="PS51123">
    <property type="entry name" value="OMPA_2"/>
    <property type="match status" value="1"/>
</dbReference>
<sequence length="134" mass="14980">MDNTPSDTQKEPAPTPVQTNDSQEPTAMKLQDIFFDYDQFALRGDARRVLDANASVLKSDGSSVMLEGHCDERGTVEYNLALGEKRARSAKQYLVGLGVADSQMRTISYGEERPFAPGHDESAWSQNRRVHFQK</sequence>